<reference evidence="1 2" key="1">
    <citation type="journal article" date="2024" name="Commun. Biol.">
        <title>Comparative genomic analysis of thermophilic fungi reveals convergent evolutionary adaptations and gene losses.</title>
        <authorList>
            <person name="Steindorff A.S."/>
            <person name="Aguilar-Pontes M.V."/>
            <person name="Robinson A.J."/>
            <person name="Andreopoulos B."/>
            <person name="LaButti K."/>
            <person name="Kuo A."/>
            <person name="Mondo S."/>
            <person name="Riley R."/>
            <person name="Otillar R."/>
            <person name="Haridas S."/>
            <person name="Lipzen A."/>
            <person name="Grimwood J."/>
            <person name="Schmutz J."/>
            <person name="Clum A."/>
            <person name="Reid I.D."/>
            <person name="Moisan M.C."/>
            <person name="Butler G."/>
            <person name="Nguyen T.T.M."/>
            <person name="Dewar K."/>
            <person name="Conant G."/>
            <person name="Drula E."/>
            <person name="Henrissat B."/>
            <person name="Hansel C."/>
            <person name="Singer S."/>
            <person name="Hutchinson M.I."/>
            <person name="de Vries R.P."/>
            <person name="Natvig D.O."/>
            <person name="Powell A.J."/>
            <person name="Tsang A."/>
            <person name="Grigoriev I.V."/>
        </authorList>
    </citation>
    <scope>NUCLEOTIDE SEQUENCE [LARGE SCALE GENOMIC DNA]</scope>
    <source>
        <strain evidence="1 2">ATCC 24622</strain>
    </source>
</reference>
<comment type="caution">
    <text evidence="1">The sequence shown here is derived from an EMBL/GenBank/DDBJ whole genome shotgun (WGS) entry which is preliminary data.</text>
</comment>
<proteinExistence type="predicted"/>
<evidence type="ECO:0000313" key="1">
    <source>
        <dbReference type="EMBL" id="KAL1868047.1"/>
    </source>
</evidence>
<keyword evidence="2" id="KW-1185">Reference proteome</keyword>
<evidence type="ECO:0000313" key="2">
    <source>
        <dbReference type="Proteomes" id="UP001586593"/>
    </source>
</evidence>
<accession>A0ABR3WXA0</accession>
<name>A0ABR3WXA0_9PEZI</name>
<dbReference type="EMBL" id="JAZHXJ010000225">
    <property type="protein sequence ID" value="KAL1868047.1"/>
    <property type="molecule type" value="Genomic_DNA"/>
</dbReference>
<dbReference type="Proteomes" id="UP001586593">
    <property type="component" value="Unassembled WGS sequence"/>
</dbReference>
<gene>
    <name evidence="1" type="ORF">VTK73DRAFT_3848</name>
</gene>
<sequence>MTSRGLCGKTGRAMPSGILPLLRITGQPPSWSFIASSTIVWPSQRVSPPSTSCRPAACPAACWSFPTKTIGS</sequence>
<protein>
    <submittedName>
        <fullName evidence="1">Uncharacterized protein</fullName>
    </submittedName>
</protein>
<organism evidence="1 2">
    <name type="scientific">Phialemonium thermophilum</name>
    <dbReference type="NCBI Taxonomy" id="223376"/>
    <lineage>
        <taxon>Eukaryota</taxon>
        <taxon>Fungi</taxon>
        <taxon>Dikarya</taxon>
        <taxon>Ascomycota</taxon>
        <taxon>Pezizomycotina</taxon>
        <taxon>Sordariomycetes</taxon>
        <taxon>Sordariomycetidae</taxon>
        <taxon>Cephalothecales</taxon>
        <taxon>Cephalothecaceae</taxon>
        <taxon>Phialemonium</taxon>
    </lineage>
</organism>